<accession>A0A2B7ZCS4</accession>
<sequence>MNDIHPTAFVRIASHLTNATYISYQVIEQSFWVSKDKIQDYRTLKDYKTLSFPNLKTIVLSCVGRSPANHKMQVQNWNGNSPFDHLSRPLNLLSLQESMTEITLYLYPWGLSSALFWPFSDSPTSNAHLSEPKPS</sequence>
<protein>
    <submittedName>
        <fullName evidence="1">Uncharacterized protein</fullName>
    </submittedName>
</protein>
<gene>
    <name evidence="1" type="ORF">GX50_05432</name>
</gene>
<evidence type="ECO:0000313" key="1">
    <source>
        <dbReference type="EMBL" id="PGH31766.1"/>
    </source>
</evidence>
<keyword evidence="2" id="KW-1185">Reference proteome</keyword>
<dbReference type="VEuPathDB" id="FungiDB:EMCG_02341"/>
<reference evidence="1 2" key="1">
    <citation type="submission" date="2017-10" db="EMBL/GenBank/DDBJ databases">
        <title>Comparative genomics in systemic dimorphic fungi from Ajellomycetaceae.</title>
        <authorList>
            <person name="Munoz J.F."/>
            <person name="Mcewen J.G."/>
            <person name="Clay O.K."/>
            <person name="Cuomo C.A."/>
        </authorList>
    </citation>
    <scope>NUCLEOTIDE SEQUENCE [LARGE SCALE GENOMIC DNA]</scope>
    <source>
        <strain evidence="1 2">UAMH4076</strain>
    </source>
</reference>
<evidence type="ECO:0000313" key="2">
    <source>
        <dbReference type="Proteomes" id="UP000226031"/>
    </source>
</evidence>
<dbReference type="AlphaFoldDB" id="A0A2B7ZCS4"/>
<dbReference type="STRING" id="73230.A0A2B7ZCS4"/>
<name>A0A2B7ZCS4_9EURO</name>
<proteinExistence type="predicted"/>
<comment type="caution">
    <text evidence="1">The sequence shown here is derived from an EMBL/GenBank/DDBJ whole genome shotgun (WGS) entry which is preliminary data.</text>
</comment>
<dbReference type="EMBL" id="PDND01000115">
    <property type="protein sequence ID" value="PGH31766.1"/>
    <property type="molecule type" value="Genomic_DNA"/>
</dbReference>
<dbReference type="Proteomes" id="UP000226031">
    <property type="component" value="Unassembled WGS sequence"/>
</dbReference>
<organism evidence="1 2">
    <name type="scientific">[Emmonsia] crescens</name>
    <dbReference type="NCBI Taxonomy" id="73230"/>
    <lineage>
        <taxon>Eukaryota</taxon>
        <taxon>Fungi</taxon>
        <taxon>Dikarya</taxon>
        <taxon>Ascomycota</taxon>
        <taxon>Pezizomycotina</taxon>
        <taxon>Eurotiomycetes</taxon>
        <taxon>Eurotiomycetidae</taxon>
        <taxon>Onygenales</taxon>
        <taxon>Ajellomycetaceae</taxon>
        <taxon>Emergomyces</taxon>
    </lineage>
</organism>